<dbReference type="Proteomes" id="UP001282288">
    <property type="component" value="Unassembled WGS sequence"/>
</dbReference>
<keyword evidence="1" id="KW-0067">ATP-binding</keyword>
<organism evidence="4 7">
    <name type="scientific">Streptomyces acidiscabies</name>
    <dbReference type="NCBI Taxonomy" id="42234"/>
    <lineage>
        <taxon>Bacteria</taxon>
        <taxon>Bacillati</taxon>
        <taxon>Actinomycetota</taxon>
        <taxon>Actinomycetes</taxon>
        <taxon>Kitasatosporales</taxon>
        <taxon>Streptomycetaceae</taxon>
        <taxon>Streptomyces</taxon>
    </lineage>
</organism>
<feature type="region of interest" description="Disordered" evidence="2">
    <location>
        <begin position="390"/>
        <end position="471"/>
    </location>
</feature>
<dbReference type="PROSITE" id="PS50975">
    <property type="entry name" value="ATP_GRASP"/>
    <property type="match status" value="1"/>
</dbReference>
<proteinExistence type="predicted"/>
<feature type="compositionally biased region" description="Low complexity" evidence="2">
    <location>
        <begin position="431"/>
        <end position="454"/>
    </location>
</feature>
<evidence type="ECO:0000256" key="1">
    <source>
        <dbReference type="PROSITE-ProRule" id="PRU00409"/>
    </source>
</evidence>
<dbReference type="InterPro" id="IPR011761">
    <property type="entry name" value="ATP-grasp"/>
</dbReference>
<evidence type="ECO:0000313" key="6">
    <source>
        <dbReference type="Proteomes" id="UP001272987"/>
    </source>
</evidence>
<evidence type="ECO:0000256" key="2">
    <source>
        <dbReference type="SAM" id="MobiDB-lite"/>
    </source>
</evidence>
<evidence type="ECO:0000313" key="5">
    <source>
        <dbReference type="EMBL" id="MDX3017302.1"/>
    </source>
</evidence>
<dbReference type="Gene3D" id="3.30.470.20">
    <property type="entry name" value="ATP-grasp fold, B domain"/>
    <property type="match status" value="1"/>
</dbReference>
<dbReference type="SUPFAM" id="SSF56059">
    <property type="entry name" value="Glutathione synthetase ATP-binding domain-like"/>
    <property type="match status" value="1"/>
</dbReference>
<dbReference type="EMBL" id="JARAWP010000003">
    <property type="protein sequence ID" value="MDX3017302.1"/>
    <property type="molecule type" value="Genomic_DNA"/>
</dbReference>
<dbReference type="AlphaFoldDB" id="A0AAP6BE90"/>
<evidence type="ECO:0000313" key="7">
    <source>
        <dbReference type="Proteomes" id="UP001282288"/>
    </source>
</evidence>
<protein>
    <submittedName>
        <fullName evidence="4">ATP-grasp domain-containing protein</fullName>
    </submittedName>
</protein>
<feature type="compositionally biased region" description="Gly residues" evidence="2">
    <location>
        <begin position="394"/>
        <end position="403"/>
    </location>
</feature>
<gene>
    <name evidence="4" type="ORF">PV399_25930</name>
    <name evidence="5" type="ORF">PV666_05325</name>
</gene>
<dbReference type="GO" id="GO:0005524">
    <property type="term" value="F:ATP binding"/>
    <property type="evidence" value="ECO:0007669"/>
    <property type="project" value="UniProtKB-UniRule"/>
</dbReference>
<evidence type="ECO:0000259" key="3">
    <source>
        <dbReference type="PROSITE" id="PS50975"/>
    </source>
</evidence>
<reference evidence="4 6" key="1">
    <citation type="journal article" date="2023" name="Microb. Genom.">
        <title>Mesoterricola silvestris gen. nov., sp. nov., Mesoterricola sediminis sp. nov., Geothrix oryzae sp. nov., Geothrix edaphica sp. nov., Geothrix rubra sp. nov., and Geothrix limicola sp. nov., six novel members of Acidobacteriota isolated from soils.</title>
        <authorList>
            <person name="Weisberg A.J."/>
            <person name="Pearce E."/>
            <person name="Kramer C.G."/>
            <person name="Chang J.H."/>
            <person name="Clarke C.R."/>
        </authorList>
    </citation>
    <scope>NUCLEOTIDE SEQUENCE</scope>
    <source>
        <strain evidence="5 6">NB05-1H</strain>
        <strain evidence="4">NRRL_B-16521</strain>
    </source>
</reference>
<accession>A0AAP6BE90</accession>
<feature type="domain" description="ATP-grasp" evidence="3">
    <location>
        <begin position="130"/>
        <end position="324"/>
    </location>
</feature>
<keyword evidence="6" id="KW-1185">Reference proteome</keyword>
<sequence length="471" mass="50172">MPLLDTRVPAVLLRIDRNPFHHGTLGAVRSLGRAGVEVHLVADVTGSPVRHSRFVRQLHPPPLPGAADAEIAAVLLRVAARVERPAVLIPMDDASAVAVSRLREELAPAYLLPQQPGELPQRVADKAELAGLCRAAGVPHPETVVPESESQAAQAAWRLGLPVIAKWSRPWLLPGGSGLRSTVVLRSTQEARELYLRTEEAGCPLLLQEFLAPGAGLDWFFHGYADRAGAVRAGGPGRKLLSWPRGAGLTAVGEWVPNATVTSLAERLTGDLGYRGILDLDFRRCAATGRYHLLDFNPRPGAQFRLFTDAAGLDVVRAQHLDLTHRPLPPGSPRPGRAFVVENYAPLTALRPAPHGRELAWYAADDPTPGRTMWGLWCRHVATRVVQRLRRAGSGSGGTGGTGVRPRVVRQSPSPPVSRTGLPQGDSRPASLSGLTGTTASPTTSPVVSPSASPHTPPNTPPTDDSKASSC</sequence>
<evidence type="ECO:0000313" key="4">
    <source>
        <dbReference type="EMBL" id="MDX2963131.1"/>
    </source>
</evidence>
<dbReference type="GO" id="GO:0046872">
    <property type="term" value="F:metal ion binding"/>
    <property type="evidence" value="ECO:0007669"/>
    <property type="project" value="InterPro"/>
</dbReference>
<dbReference type="EMBL" id="JARAWC010000019">
    <property type="protein sequence ID" value="MDX2963131.1"/>
    <property type="molecule type" value="Genomic_DNA"/>
</dbReference>
<name>A0AAP6BE90_9ACTN</name>
<comment type="caution">
    <text evidence="4">The sequence shown here is derived from an EMBL/GenBank/DDBJ whole genome shotgun (WGS) entry which is preliminary data.</text>
</comment>
<dbReference type="Proteomes" id="UP001272987">
    <property type="component" value="Unassembled WGS sequence"/>
</dbReference>
<keyword evidence="1" id="KW-0547">Nucleotide-binding</keyword>